<evidence type="ECO:0000313" key="5">
    <source>
        <dbReference type="EMBL" id="WYJ89096.1"/>
    </source>
</evidence>
<dbReference type="Gene3D" id="3.40.50.410">
    <property type="entry name" value="von Willebrand factor, type A domain"/>
    <property type="match status" value="1"/>
</dbReference>
<reference evidence="5" key="3">
    <citation type="submission" date="2024-03" db="EMBL/GenBank/DDBJ databases">
        <title>The Genome Sequence of Enterococcus sp. DIV0242b.</title>
        <authorList>
            <consortium name="The Broad Institute Genomics Platform"/>
            <consortium name="The Broad Institute Microbial Omics Core"/>
            <consortium name="The Broad Institute Genomic Center for Infectious Diseases"/>
            <person name="Earl A."/>
            <person name="Manson A."/>
            <person name="Gilmore M."/>
            <person name="Schwartman J."/>
            <person name="Shea T."/>
            <person name="Abouelleil A."/>
            <person name="Cao P."/>
            <person name="Chapman S."/>
            <person name="Cusick C."/>
            <person name="Young S."/>
            <person name="Neafsey D."/>
            <person name="Nusbaum C."/>
            <person name="Birren B."/>
        </authorList>
    </citation>
    <scope>NUCLEOTIDE SEQUENCE</scope>
    <source>
        <strain evidence="5">9E7_DIV0242</strain>
    </source>
</reference>
<keyword evidence="2" id="KW-1133">Transmembrane helix</keyword>
<dbReference type="InterPro" id="IPR002035">
    <property type="entry name" value="VWF_A"/>
</dbReference>
<keyword evidence="2" id="KW-0812">Transmembrane</keyword>
<dbReference type="SUPFAM" id="SSF53300">
    <property type="entry name" value="vWA-like"/>
    <property type="match status" value="1"/>
</dbReference>
<dbReference type="EMBL" id="CP147247">
    <property type="protein sequence ID" value="WYJ89096.1"/>
    <property type="molecule type" value="Genomic_DNA"/>
</dbReference>
<reference evidence="5" key="2">
    <citation type="submission" date="2017-05" db="EMBL/GenBank/DDBJ databases">
        <authorList>
            <consortium name="The Broad Institute Genomics Platform"/>
            <consortium name="The Broad Institute Genomic Center for Infectious Diseases"/>
            <person name="Earl A."/>
            <person name="Manson A."/>
            <person name="Schwartman J."/>
            <person name="Gilmore M."/>
            <person name="Abouelleil A."/>
            <person name="Cao P."/>
            <person name="Chapman S."/>
            <person name="Cusick C."/>
            <person name="Shea T."/>
            <person name="Young S."/>
            <person name="Neafsey D."/>
            <person name="Nusbaum C."/>
            <person name="Birren B."/>
        </authorList>
    </citation>
    <scope>NUCLEOTIDE SEQUENCE</scope>
    <source>
        <strain evidence="5">9E7_DIV0242</strain>
    </source>
</reference>
<dbReference type="Pfam" id="PF13519">
    <property type="entry name" value="VWA_2"/>
    <property type="match status" value="1"/>
</dbReference>
<feature type="domain" description="VWFA" evidence="3">
    <location>
        <begin position="30"/>
        <end position="213"/>
    </location>
</feature>
<feature type="coiled-coil region" evidence="1">
    <location>
        <begin position="215"/>
        <end position="242"/>
    </location>
</feature>
<evidence type="ECO:0000259" key="3">
    <source>
        <dbReference type="PROSITE" id="PS50234"/>
    </source>
</evidence>
<protein>
    <recommendedName>
        <fullName evidence="3">VWFA domain-containing protein</fullName>
    </recommendedName>
</protein>
<dbReference type="InterPro" id="IPR036465">
    <property type="entry name" value="vWFA_dom_sf"/>
</dbReference>
<dbReference type="AlphaFoldDB" id="A0A242KCY5"/>
<keyword evidence="6" id="KW-1185">Reference proteome</keyword>
<keyword evidence="2" id="KW-0472">Membrane</keyword>
<sequence>MKKAIIVLLFLISGLIFGNEWAYGEEKEQDILFVADVSYSMASHDPEKHIFEAIQLLGSKSINGKNRLGYVLYNDSIVKDQNLTELNKPELLDQWMEEIKAVTPIKGTDVGLGLKTAQRIMKVSQAKTGQGMIILLSDGDTEVDSGNPNRNQEAINLDVRQALDTLECPLYVIQYSELEYRDKGPMNQWAGQTGGRTYSVQTTEELQRVVNEIYELQTKKIAEKYQQEVEQLEQKKKVFTLAVPVPKNQKQPIKEIVVTLKADDEISEIKQTAEASEQNTQEEKDVSIDGKGNQLVITLRNPTKTEYVFNYQTESNNPAEATTKIKLHTSEKKLQKKPLEKQTLFYSILVAIGLIIGGSIMFFLFKRKHPTEEKQVEYFFADALEGCFTKAFDQEDIPIQNWPANIFQRQKTVTLYDLLYEEEIREKMPDSKKVQFQVGVENTLKMRIRGSVEGIQQGREIPKGVWVTLSVRQGAYLIFKQDELEIDLHIRKKSI</sequence>
<keyword evidence="1" id="KW-0175">Coiled coil</keyword>
<evidence type="ECO:0000313" key="6">
    <source>
        <dbReference type="Proteomes" id="UP000195141"/>
    </source>
</evidence>
<feature type="transmembrane region" description="Helical" evidence="2">
    <location>
        <begin position="344"/>
        <end position="365"/>
    </location>
</feature>
<evidence type="ECO:0000256" key="2">
    <source>
        <dbReference type="SAM" id="Phobius"/>
    </source>
</evidence>
<dbReference type="SMART" id="SM00327">
    <property type="entry name" value="VWA"/>
    <property type="match status" value="1"/>
</dbReference>
<dbReference type="Proteomes" id="UP000195141">
    <property type="component" value="Chromosome"/>
</dbReference>
<evidence type="ECO:0000313" key="4">
    <source>
        <dbReference type="EMBL" id="OTP19031.1"/>
    </source>
</evidence>
<evidence type="ECO:0000256" key="1">
    <source>
        <dbReference type="SAM" id="Coils"/>
    </source>
</evidence>
<dbReference type="CDD" id="cd00198">
    <property type="entry name" value="vWFA"/>
    <property type="match status" value="1"/>
</dbReference>
<dbReference type="PROSITE" id="PS50234">
    <property type="entry name" value="VWFA"/>
    <property type="match status" value="1"/>
</dbReference>
<reference evidence="4" key="1">
    <citation type="submission" date="2017-05" db="EMBL/GenBank/DDBJ databases">
        <title>The Genome Sequence of Enterococcus sp. 9E7_DIV0242.</title>
        <authorList>
            <consortium name="The Broad Institute Genomics Platform"/>
            <consortium name="The Broad Institute Genomic Center for Infectious Diseases"/>
            <person name="Earl A."/>
            <person name="Manson A."/>
            <person name="Schwartman J."/>
            <person name="Gilmore M."/>
            <person name="Abouelleil A."/>
            <person name="Cao P."/>
            <person name="Chapman S."/>
            <person name="Cusick C."/>
            <person name="Shea T."/>
            <person name="Young S."/>
            <person name="Neafsey D."/>
            <person name="Nusbaum C."/>
            <person name="Birren B."/>
        </authorList>
    </citation>
    <scope>NUCLEOTIDE SEQUENCE [LARGE SCALE GENOMIC DNA]</scope>
    <source>
        <strain evidence="4">9E7_DIV0242</strain>
    </source>
</reference>
<dbReference type="EMBL" id="NGMM01000001">
    <property type="protein sequence ID" value="OTP19031.1"/>
    <property type="molecule type" value="Genomic_DNA"/>
</dbReference>
<organism evidence="4">
    <name type="scientific">Candidatus Enterococcus clewellii</name>
    <dbReference type="NCBI Taxonomy" id="1834193"/>
    <lineage>
        <taxon>Bacteria</taxon>
        <taxon>Bacillati</taxon>
        <taxon>Bacillota</taxon>
        <taxon>Bacilli</taxon>
        <taxon>Lactobacillales</taxon>
        <taxon>Enterococcaceae</taxon>
        <taxon>Enterococcus</taxon>
    </lineage>
</organism>
<gene>
    <name evidence="5" type="ORF">A5888_000815</name>
    <name evidence="4" type="ORF">A5888_000845</name>
</gene>
<name>A0A242KCY5_9ENTE</name>
<dbReference type="RefSeq" id="WP_170924701.1">
    <property type="nucleotide sequence ID" value="NZ_CP147247.1"/>
</dbReference>
<accession>A0A242KCY5</accession>
<proteinExistence type="predicted"/>